<feature type="region of interest" description="Disordered" evidence="4">
    <location>
        <begin position="170"/>
        <end position="200"/>
    </location>
</feature>
<evidence type="ECO:0000256" key="2">
    <source>
        <dbReference type="ARBA" id="ARBA00022771"/>
    </source>
</evidence>
<reference evidence="5" key="1">
    <citation type="journal article" date="2020" name="Stud. Mycol.">
        <title>101 Dothideomycetes genomes: a test case for predicting lifestyles and emergence of pathogens.</title>
        <authorList>
            <person name="Haridas S."/>
            <person name="Albert R."/>
            <person name="Binder M."/>
            <person name="Bloem J."/>
            <person name="Labutti K."/>
            <person name="Salamov A."/>
            <person name="Andreopoulos B."/>
            <person name="Baker S."/>
            <person name="Barry K."/>
            <person name="Bills G."/>
            <person name="Bluhm B."/>
            <person name="Cannon C."/>
            <person name="Castanera R."/>
            <person name="Culley D."/>
            <person name="Daum C."/>
            <person name="Ezra D."/>
            <person name="Gonzalez J."/>
            <person name="Henrissat B."/>
            <person name="Kuo A."/>
            <person name="Liang C."/>
            <person name="Lipzen A."/>
            <person name="Lutzoni F."/>
            <person name="Magnuson J."/>
            <person name="Mondo S."/>
            <person name="Nolan M."/>
            <person name="Ohm R."/>
            <person name="Pangilinan J."/>
            <person name="Park H.-J."/>
            <person name="Ramirez L."/>
            <person name="Alfaro M."/>
            <person name="Sun H."/>
            <person name="Tritt A."/>
            <person name="Yoshinaga Y."/>
            <person name="Zwiers L.-H."/>
            <person name="Turgeon B."/>
            <person name="Goodwin S."/>
            <person name="Spatafora J."/>
            <person name="Crous P."/>
            <person name="Grigoriev I."/>
        </authorList>
    </citation>
    <scope>NUCLEOTIDE SEQUENCE</scope>
    <source>
        <strain evidence="5">CBS 113389</strain>
    </source>
</reference>
<dbReference type="GO" id="GO:0033768">
    <property type="term" value="C:SUMO-targeted ubiquitin ligase complex"/>
    <property type="evidence" value="ECO:0007669"/>
    <property type="project" value="TreeGrafter"/>
</dbReference>
<evidence type="ECO:0008006" key="7">
    <source>
        <dbReference type="Google" id="ProtNLM"/>
    </source>
</evidence>
<feature type="region of interest" description="Disordered" evidence="4">
    <location>
        <begin position="1"/>
        <end position="26"/>
    </location>
</feature>
<gene>
    <name evidence="5" type="ORF">BDY17DRAFT_291415</name>
</gene>
<dbReference type="InterPro" id="IPR017907">
    <property type="entry name" value="Znf_RING_CS"/>
</dbReference>
<dbReference type="PANTHER" id="PTHR28042">
    <property type="entry name" value="E3 UBIQUITIN-PROTEIN LIGASE COMPLEX SLX5-SLX8 SUBUNIT SLX5"/>
    <property type="match status" value="1"/>
</dbReference>
<feature type="region of interest" description="Disordered" evidence="4">
    <location>
        <begin position="421"/>
        <end position="445"/>
    </location>
</feature>
<keyword evidence="1" id="KW-0479">Metal-binding</keyword>
<feature type="compositionally biased region" description="Basic residues" evidence="4">
    <location>
        <begin position="425"/>
        <end position="436"/>
    </location>
</feature>
<evidence type="ECO:0000313" key="5">
    <source>
        <dbReference type="EMBL" id="KAF2486391.1"/>
    </source>
</evidence>
<evidence type="ECO:0000256" key="3">
    <source>
        <dbReference type="ARBA" id="ARBA00022833"/>
    </source>
</evidence>
<dbReference type="PANTHER" id="PTHR28042:SF1">
    <property type="entry name" value="E3 UBIQUITIN-PROTEIN LIGASE COMPLEX SLX5-SLX8 SUBUNIT SLX5"/>
    <property type="match status" value="1"/>
</dbReference>
<feature type="region of interest" description="Disordered" evidence="4">
    <location>
        <begin position="284"/>
        <end position="308"/>
    </location>
</feature>
<evidence type="ECO:0000256" key="1">
    <source>
        <dbReference type="ARBA" id="ARBA00022723"/>
    </source>
</evidence>
<dbReference type="RefSeq" id="XP_033592960.1">
    <property type="nucleotide sequence ID" value="XM_033732662.1"/>
</dbReference>
<dbReference type="GO" id="GO:0008270">
    <property type="term" value="F:zinc ion binding"/>
    <property type="evidence" value="ECO:0007669"/>
    <property type="project" value="UniProtKB-KW"/>
</dbReference>
<dbReference type="InterPro" id="IPR038886">
    <property type="entry name" value="E3_SLX5/Rfp1"/>
</dbReference>
<name>A0A6A6Q2Y0_9PEZI</name>
<feature type="compositionally biased region" description="Pro residues" evidence="4">
    <location>
        <begin position="359"/>
        <end position="370"/>
    </location>
</feature>
<proteinExistence type="predicted"/>
<dbReference type="Proteomes" id="UP000799767">
    <property type="component" value="Unassembled WGS sequence"/>
</dbReference>
<feature type="compositionally biased region" description="Basic residues" evidence="4">
    <location>
        <begin position="346"/>
        <end position="357"/>
    </location>
</feature>
<evidence type="ECO:0000313" key="6">
    <source>
        <dbReference type="Proteomes" id="UP000799767"/>
    </source>
</evidence>
<dbReference type="AlphaFoldDB" id="A0A6A6Q2Y0"/>
<feature type="compositionally biased region" description="Polar residues" evidence="4">
    <location>
        <begin position="170"/>
        <end position="183"/>
    </location>
</feature>
<evidence type="ECO:0000256" key="4">
    <source>
        <dbReference type="SAM" id="MobiDB-lite"/>
    </source>
</evidence>
<dbReference type="GeneID" id="54473664"/>
<dbReference type="OrthoDB" id="2398441at2759"/>
<keyword evidence="6" id="KW-1185">Reference proteome</keyword>
<dbReference type="EMBL" id="MU001632">
    <property type="protein sequence ID" value="KAF2486391.1"/>
    <property type="molecule type" value="Genomic_DNA"/>
</dbReference>
<accession>A0A6A6Q2Y0</accession>
<feature type="region of interest" description="Disordered" evidence="4">
    <location>
        <begin position="343"/>
        <end position="377"/>
    </location>
</feature>
<dbReference type="GO" id="GO:0004842">
    <property type="term" value="F:ubiquitin-protein transferase activity"/>
    <property type="evidence" value="ECO:0007669"/>
    <property type="project" value="TreeGrafter"/>
</dbReference>
<organism evidence="5 6">
    <name type="scientific">Neohortaea acidophila</name>
    <dbReference type="NCBI Taxonomy" id="245834"/>
    <lineage>
        <taxon>Eukaryota</taxon>
        <taxon>Fungi</taxon>
        <taxon>Dikarya</taxon>
        <taxon>Ascomycota</taxon>
        <taxon>Pezizomycotina</taxon>
        <taxon>Dothideomycetes</taxon>
        <taxon>Dothideomycetidae</taxon>
        <taxon>Mycosphaerellales</taxon>
        <taxon>Teratosphaeriaceae</taxon>
        <taxon>Neohortaea</taxon>
    </lineage>
</organism>
<protein>
    <recommendedName>
        <fullName evidence="7">RING-type domain-containing protein</fullName>
    </recommendedName>
</protein>
<sequence length="475" mass="51506">MSASHRTDSLPPRDDHYENEHAARRQRLFDDFESALRPSQPRYVGDGLDFRRPVMSAAPQSGGSVNGNARAEHPPAAAVIDLTEEDDTNQAAAGGRSSRADRIPRAVRNAVIDLGDSGDEAEVSTAELPGVEYLDFPRHSSRSRYAGLRRPARRSLPPADMDDILFIAQNPRQQPSATSSAAQTPRPRRTATPLATSAGAAETIDLTLDNDDDVVHLNTRQRSNLNNEPPVPVGTRNFADVGFGHMGNIANFLREGGVNIGGRLLQRIQDYAGREDAGIPAVQAQPERERGRHLPAPIRQPGHHHHHRTHAGLHLGAVGTAARIMHEMPGFMNYNMTGFNLGLGGRQHHHHHHHHNQRPPSPKYEPPPPAEAGFTRSPGEDDVLVCPNCGDELAVGAEGAKQEVWVVKGCGHAYCGECAQNRSRTSPKNKKGKGKGKAPVWEEDPSLPPPFKKCVVNGCGKPASSKSMVLVYLGS</sequence>
<dbReference type="PROSITE" id="PS00518">
    <property type="entry name" value="ZF_RING_1"/>
    <property type="match status" value="1"/>
</dbReference>
<keyword evidence="3" id="KW-0862">Zinc</keyword>
<keyword evidence="2" id="KW-0863">Zinc-finger</keyword>